<evidence type="ECO:0000313" key="4">
    <source>
        <dbReference type="Proteomes" id="UP000315700"/>
    </source>
</evidence>
<protein>
    <recommendedName>
        <fullName evidence="5">Cytochrome c domain-containing protein</fullName>
    </recommendedName>
</protein>
<dbReference type="Proteomes" id="UP000315700">
    <property type="component" value="Chromosome"/>
</dbReference>
<evidence type="ECO:0008006" key="5">
    <source>
        <dbReference type="Google" id="ProtNLM"/>
    </source>
</evidence>
<sequence length="412" mass="45329" precursor="true">MKTGILQSILLVSLIVATSVHGIADDNANEVFARRILPLAKADKPSSCTECHAAGVNLSQYIRDDASATFVALRSAGLVNSEQPEKSKLLELIARAPDKGDPLLAKIRAEELEAFRTWISAAAKDAQIAGAPASSAPIGPTLPPEVIRHARRDRVLASFIENIWIERERCAGCHSPDKNQRVVKEHGDQISWIVSNDAAGTLAKIINHGLINLDDPNKSKILQKPLGEVEHGGHVKFTRGTRTDKQFRRFLDDYVATLTGKYHTAAELPQQPDLVVVATAQHLRVVELPRAYAEKLMRIDLHRWTDDGWTSTPVASVDGRGNPKNAMFQGVVFATLPRTMDIAKEVETRRQLPGGRYLAKFYVDQGDRTAKNRDYEFGESDLVGQVEFDGPWPAGYSPPKIIKSPEVASGRQ</sequence>
<reference evidence="3 4" key="1">
    <citation type="submission" date="2019-02" db="EMBL/GenBank/DDBJ databases">
        <title>Deep-cultivation of Planctomycetes and their phenomic and genomic characterization uncovers novel biology.</title>
        <authorList>
            <person name="Wiegand S."/>
            <person name="Jogler M."/>
            <person name="Boedeker C."/>
            <person name="Pinto D."/>
            <person name="Vollmers J."/>
            <person name="Rivas-Marin E."/>
            <person name="Kohn T."/>
            <person name="Peeters S.H."/>
            <person name="Heuer A."/>
            <person name="Rast P."/>
            <person name="Oberbeckmann S."/>
            <person name="Bunk B."/>
            <person name="Jeske O."/>
            <person name="Meyerdierks A."/>
            <person name="Storesund J.E."/>
            <person name="Kallscheuer N."/>
            <person name="Luecker S."/>
            <person name="Lage O.M."/>
            <person name="Pohl T."/>
            <person name="Merkel B.J."/>
            <person name="Hornburger P."/>
            <person name="Mueller R.-W."/>
            <person name="Bruemmer F."/>
            <person name="Labrenz M."/>
            <person name="Spormann A.M."/>
            <person name="Op den Camp H."/>
            <person name="Overmann J."/>
            <person name="Amann R."/>
            <person name="Jetten M.S.M."/>
            <person name="Mascher T."/>
            <person name="Medema M.H."/>
            <person name="Devos D.P."/>
            <person name="Kaster A.-K."/>
            <person name="Ovreas L."/>
            <person name="Rohde M."/>
            <person name="Galperin M.Y."/>
            <person name="Jogler C."/>
        </authorList>
    </citation>
    <scope>NUCLEOTIDE SEQUENCE [LARGE SCALE GENOMIC DNA]</scope>
    <source>
        <strain evidence="3 4">Pan44</strain>
    </source>
</reference>
<dbReference type="EMBL" id="CP036271">
    <property type="protein sequence ID" value="QDT52747.1"/>
    <property type="molecule type" value="Genomic_DNA"/>
</dbReference>
<dbReference type="InParanoid" id="A0A517S9D5"/>
<accession>A0A517S9D5</accession>
<keyword evidence="2" id="KW-0732">Signal</keyword>
<evidence type="ECO:0000313" key="3">
    <source>
        <dbReference type="EMBL" id="QDT52747.1"/>
    </source>
</evidence>
<organism evidence="3 4">
    <name type="scientific">Caulifigura coniformis</name>
    <dbReference type="NCBI Taxonomy" id="2527983"/>
    <lineage>
        <taxon>Bacteria</taxon>
        <taxon>Pseudomonadati</taxon>
        <taxon>Planctomycetota</taxon>
        <taxon>Planctomycetia</taxon>
        <taxon>Planctomycetales</taxon>
        <taxon>Planctomycetaceae</taxon>
        <taxon>Caulifigura</taxon>
    </lineage>
</organism>
<dbReference type="OrthoDB" id="240048at2"/>
<evidence type="ECO:0000256" key="1">
    <source>
        <dbReference type="SAM" id="MobiDB-lite"/>
    </source>
</evidence>
<gene>
    <name evidence="3" type="ORF">Pan44_07590</name>
</gene>
<feature type="signal peptide" evidence="2">
    <location>
        <begin position="1"/>
        <end position="22"/>
    </location>
</feature>
<dbReference type="AlphaFoldDB" id="A0A517S9D5"/>
<dbReference type="KEGG" id="ccos:Pan44_07590"/>
<feature type="region of interest" description="Disordered" evidence="1">
    <location>
        <begin position="389"/>
        <end position="412"/>
    </location>
</feature>
<keyword evidence="4" id="KW-1185">Reference proteome</keyword>
<dbReference type="RefSeq" id="WP_145027363.1">
    <property type="nucleotide sequence ID" value="NZ_CP036271.1"/>
</dbReference>
<proteinExistence type="predicted"/>
<name>A0A517S9D5_9PLAN</name>
<evidence type="ECO:0000256" key="2">
    <source>
        <dbReference type="SAM" id="SignalP"/>
    </source>
</evidence>
<feature type="chain" id="PRO_5022121757" description="Cytochrome c domain-containing protein" evidence="2">
    <location>
        <begin position="23"/>
        <end position="412"/>
    </location>
</feature>